<evidence type="ECO:0000256" key="4">
    <source>
        <dbReference type="SAM" id="SignalP"/>
    </source>
</evidence>
<keyword evidence="2" id="KW-0902">Two-component regulatory system</keyword>
<dbReference type="InterPro" id="IPR003594">
    <property type="entry name" value="HATPase_dom"/>
</dbReference>
<feature type="domain" description="Histidine kinase" evidence="5">
    <location>
        <begin position="486"/>
        <end position="578"/>
    </location>
</feature>
<keyword evidence="1" id="KW-0418">Kinase</keyword>
<sequence length="584" mass="65247">MYTAMFLIAGILVISASRQSHQAVMSIPIPVHFTGEYSQGGGEWQMLDTETDLSSYNGAVTLRGRFDTELLEGAEIRFYLNHIGVDICRDGEILYESSHEKFPDMCGSTWVSWVLPSASPEDVLEIKLYNPHGFGNRDAYNQFLDSIYIGGDVVMKNYFERQSLPYKATSIFILVVSIALIGTAAGYRLLRLPGNSLLLKSGLMSLMMGVYMYLDAKDISLWSGQMAFNTYARRLAMMGAAWLMGACVNELLHGKRRKISEIAVYVLMLTDFVLMVVSLAGAKGIYDTGIYWAAVQGAVSLLLLVLTVMDAKDGGKRRGLMQPSAIVLLTVLLLELVNSCTGWWRGGICIKIIFTVLFVFHLARAAWLVAKNQQDSIRAEKLREELKNSRIVLAMSQIRTHFVFNILNAISGMCEYDPQKADETLVMFAHYLRSNINIMEEDEPEAFTKSLEHLEKYVFLEQVRFGEKIQFAKNIEADNFKIPPLVLQPLVENAIRHGLLHKKQGGTVILHTWEENGDSIIEISDDGVGFDMANAPGQESVGMKNVRFRLKYMVGGTMDIKSTPGQGTTVTITIPGKHKIQKTE</sequence>
<dbReference type="STRING" id="290052.ASU35_02330"/>
<dbReference type="InterPro" id="IPR005467">
    <property type="entry name" value="His_kinase_dom"/>
</dbReference>
<dbReference type="PROSITE" id="PS50109">
    <property type="entry name" value="HIS_KIN"/>
    <property type="match status" value="1"/>
</dbReference>
<dbReference type="InterPro" id="IPR050640">
    <property type="entry name" value="Bact_2-comp_sensor_kinase"/>
</dbReference>
<feature type="signal peptide" evidence="4">
    <location>
        <begin position="1"/>
        <end position="22"/>
    </location>
</feature>
<organism evidence="6 7">
    <name type="scientific">Acetivibrio ethanolgignens</name>
    <dbReference type="NCBI Taxonomy" id="290052"/>
    <lineage>
        <taxon>Bacteria</taxon>
        <taxon>Bacillati</taxon>
        <taxon>Bacillota</taxon>
        <taxon>Clostridia</taxon>
        <taxon>Eubacteriales</taxon>
        <taxon>Oscillospiraceae</taxon>
        <taxon>Acetivibrio</taxon>
    </lineage>
</organism>
<dbReference type="InterPro" id="IPR010559">
    <property type="entry name" value="Sig_transdc_His_kin_internal"/>
</dbReference>
<dbReference type="PANTHER" id="PTHR34220">
    <property type="entry name" value="SENSOR HISTIDINE KINASE YPDA"/>
    <property type="match status" value="1"/>
</dbReference>
<dbReference type="Proteomes" id="UP000054874">
    <property type="component" value="Unassembled WGS sequence"/>
</dbReference>
<dbReference type="Pfam" id="PF02518">
    <property type="entry name" value="HATPase_c"/>
    <property type="match status" value="1"/>
</dbReference>
<accession>A0A0V8QDP3</accession>
<feature type="transmembrane region" description="Helical" evidence="3">
    <location>
        <begin position="197"/>
        <end position="214"/>
    </location>
</feature>
<evidence type="ECO:0000259" key="5">
    <source>
        <dbReference type="PROSITE" id="PS50109"/>
    </source>
</evidence>
<keyword evidence="1" id="KW-0808">Transferase</keyword>
<keyword evidence="3" id="KW-0812">Transmembrane</keyword>
<dbReference type="Pfam" id="PF06580">
    <property type="entry name" value="His_kinase"/>
    <property type="match status" value="1"/>
</dbReference>
<keyword evidence="7" id="KW-1185">Reference proteome</keyword>
<dbReference type="Gene3D" id="3.30.565.10">
    <property type="entry name" value="Histidine kinase-like ATPase, C-terminal domain"/>
    <property type="match status" value="1"/>
</dbReference>
<keyword evidence="3" id="KW-0472">Membrane</keyword>
<dbReference type="GO" id="GO:0016020">
    <property type="term" value="C:membrane"/>
    <property type="evidence" value="ECO:0007669"/>
    <property type="project" value="InterPro"/>
</dbReference>
<evidence type="ECO:0000256" key="3">
    <source>
        <dbReference type="SAM" id="Phobius"/>
    </source>
</evidence>
<feature type="transmembrane region" description="Helical" evidence="3">
    <location>
        <begin position="234"/>
        <end position="252"/>
    </location>
</feature>
<evidence type="ECO:0000256" key="1">
    <source>
        <dbReference type="ARBA" id="ARBA00022777"/>
    </source>
</evidence>
<protein>
    <recommendedName>
        <fullName evidence="5">Histidine kinase domain-containing protein</fullName>
    </recommendedName>
</protein>
<dbReference type="AlphaFoldDB" id="A0A0V8QDP3"/>
<evidence type="ECO:0000313" key="7">
    <source>
        <dbReference type="Proteomes" id="UP000054874"/>
    </source>
</evidence>
<keyword evidence="3" id="KW-1133">Transmembrane helix</keyword>
<gene>
    <name evidence="6" type="ORF">ASU35_02330</name>
</gene>
<feature type="chain" id="PRO_5039387024" description="Histidine kinase domain-containing protein" evidence="4">
    <location>
        <begin position="23"/>
        <end position="584"/>
    </location>
</feature>
<dbReference type="GO" id="GO:0000155">
    <property type="term" value="F:phosphorelay sensor kinase activity"/>
    <property type="evidence" value="ECO:0007669"/>
    <property type="project" value="InterPro"/>
</dbReference>
<dbReference type="InterPro" id="IPR036890">
    <property type="entry name" value="HATPase_C_sf"/>
</dbReference>
<feature type="transmembrane region" description="Helical" evidence="3">
    <location>
        <begin position="289"/>
        <end position="308"/>
    </location>
</feature>
<comment type="caution">
    <text evidence="6">The sequence shown here is derived from an EMBL/GenBank/DDBJ whole genome shotgun (WGS) entry which is preliminary data.</text>
</comment>
<dbReference type="SUPFAM" id="SSF55874">
    <property type="entry name" value="ATPase domain of HSP90 chaperone/DNA topoisomerase II/histidine kinase"/>
    <property type="match status" value="1"/>
</dbReference>
<evidence type="ECO:0000313" key="6">
    <source>
        <dbReference type="EMBL" id="KSV58660.1"/>
    </source>
</evidence>
<dbReference type="EMBL" id="LNAM01000164">
    <property type="protein sequence ID" value="KSV58660.1"/>
    <property type="molecule type" value="Genomic_DNA"/>
</dbReference>
<feature type="transmembrane region" description="Helical" evidence="3">
    <location>
        <begin position="171"/>
        <end position="190"/>
    </location>
</feature>
<dbReference type="PANTHER" id="PTHR34220:SF7">
    <property type="entry name" value="SENSOR HISTIDINE KINASE YPDA"/>
    <property type="match status" value="1"/>
</dbReference>
<proteinExistence type="predicted"/>
<dbReference type="SMART" id="SM00387">
    <property type="entry name" value="HATPase_c"/>
    <property type="match status" value="1"/>
</dbReference>
<keyword evidence="4" id="KW-0732">Signal</keyword>
<name>A0A0V8QDP3_9FIRM</name>
<feature type="transmembrane region" description="Helical" evidence="3">
    <location>
        <begin position="264"/>
        <end position="283"/>
    </location>
</feature>
<reference evidence="6 7" key="1">
    <citation type="submission" date="2015-11" db="EMBL/GenBank/DDBJ databases">
        <title>Butyribacter intestini gen. nov., sp. nov., a butyric acid-producing bacterium of the family Lachnospiraceae isolated from the human faeces.</title>
        <authorList>
            <person name="Zou Y."/>
            <person name="Xue W."/>
            <person name="Luo G."/>
            <person name="Lv M."/>
        </authorList>
    </citation>
    <scope>NUCLEOTIDE SEQUENCE [LARGE SCALE GENOMIC DNA]</scope>
    <source>
        <strain evidence="6 7">ACET-33324</strain>
    </source>
</reference>
<feature type="transmembrane region" description="Helical" evidence="3">
    <location>
        <begin position="320"/>
        <end position="337"/>
    </location>
</feature>
<feature type="transmembrane region" description="Helical" evidence="3">
    <location>
        <begin position="343"/>
        <end position="370"/>
    </location>
</feature>
<evidence type="ECO:0000256" key="2">
    <source>
        <dbReference type="ARBA" id="ARBA00023012"/>
    </source>
</evidence>